<reference evidence="3" key="1">
    <citation type="submission" date="2013-07" db="EMBL/GenBank/DDBJ databases">
        <title>The genome of Eucalyptus grandis.</title>
        <authorList>
            <person name="Schmutz J."/>
            <person name="Hayes R."/>
            <person name="Myburg A."/>
            <person name="Tuskan G."/>
            <person name="Grattapaglia D."/>
            <person name="Rokhsar D.S."/>
        </authorList>
    </citation>
    <scope>NUCLEOTIDE SEQUENCE</scope>
    <source>
        <tissue evidence="3">Leaf extractions</tissue>
    </source>
</reference>
<dbReference type="EMBL" id="KK198757">
    <property type="protein sequence ID" value="KCW72709.1"/>
    <property type="molecule type" value="Genomic_DNA"/>
</dbReference>
<dbReference type="InterPro" id="IPR050898">
    <property type="entry name" value="Plant_acyltransferase"/>
</dbReference>
<name>A0A059C378_EUCGR</name>
<accession>A0A059C378</accession>
<protein>
    <submittedName>
        <fullName evidence="3">Uncharacterized protein</fullName>
    </submittedName>
</protein>
<dbReference type="OMA" id="CITCTHH"/>
<dbReference type="PANTHER" id="PTHR31147">
    <property type="entry name" value="ACYL TRANSFERASE 4"/>
    <property type="match status" value="1"/>
</dbReference>
<dbReference type="eggNOG" id="ENOG502SJN4">
    <property type="taxonomic scope" value="Eukaryota"/>
</dbReference>
<comment type="similarity">
    <text evidence="1">Belongs to the plant acyltransferase family.</text>
</comment>
<evidence type="ECO:0000313" key="3">
    <source>
        <dbReference type="EMBL" id="KCW72709.1"/>
    </source>
</evidence>
<gene>
    <name evidence="3" type="ORF">EUGRSUZ_E01161</name>
</gene>
<evidence type="ECO:0000256" key="1">
    <source>
        <dbReference type="ARBA" id="ARBA00009861"/>
    </source>
</evidence>
<dbReference type="AlphaFoldDB" id="A0A059C378"/>
<sequence length="463" mass="50209">MVSPPSPSSSSSSSGLLTVNRYEPELISPAGDTPRELKPLSDLDGQDWLRFMLPLLLFYPQSPSMKGREDPARVVKEALAKALVYYYPLAGRIREGPDCKLGVDCTGEGILFVEADADVSLQELGDSMKPPCGFVNEVLCDVAGSGGIIGCPLLSVTRLKCGGFILGIRLNHAISNSVGLKQFLEAAAELACGASVLSQPPVWRREILKARDPPRVTCTHPEFEDTVDAGSAVAMSDLTNMAHGSFFFGPREVASIKKRLPQHLLPKCSTFELVTACLWKCRTIALEVEPDDVVRLSCVINARGLNVPRGYYGSTSVKAMVLSKAGHLCTSPLGYAVELVKKAKEMVSEEYVRSFIDASVIKGGPNHTTVWDYVVADTTKVGFEAVDFGWGKPVYGGVAGAVPSISIYVKYKTREGEEGIVAAIMLPERAMRRFQEELEKMTDKGTVSEDQYGVDSSMIRSKL</sequence>
<dbReference type="Gene3D" id="3.30.559.10">
    <property type="entry name" value="Chloramphenicol acetyltransferase-like domain"/>
    <property type="match status" value="2"/>
</dbReference>
<dbReference type="Gramene" id="KCW72709">
    <property type="protein sequence ID" value="KCW72709"/>
    <property type="gene ID" value="EUGRSUZ_E01161"/>
</dbReference>
<dbReference type="GO" id="GO:0016747">
    <property type="term" value="F:acyltransferase activity, transferring groups other than amino-acyl groups"/>
    <property type="evidence" value="ECO:0000318"/>
    <property type="project" value="GO_Central"/>
</dbReference>
<dbReference type="Pfam" id="PF02458">
    <property type="entry name" value="Transferase"/>
    <property type="match status" value="1"/>
</dbReference>
<dbReference type="PANTHER" id="PTHR31147:SF66">
    <property type="entry name" value="OS05G0315700 PROTEIN"/>
    <property type="match status" value="1"/>
</dbReference>
<organism evidence="3">
    <name type="scientific">Eucalyptus grandis</name>
    <name type="common">Flooded gum</name>
    <dbReference type="NCBI Taxonomy" id="71139"/>
    <lineage>
        <taxon>Eukaryota</taxon>
        <taxon>Viridiplantae</taxon>
        <taxon>Streptophyta</taxon>
        <taxon>Embryophyta</taxon>
        <taxon>Tracheophyta</taxon>
        <taxon>Spermatophyta</taxon>
        <taxon>Magnoliopsida</taxon>
        <taxon>eudicotyledons</taxon>
        <taxon>Gunneridae</taxon>
        <taxon>Pentapetalae</taxon>
        <taxon>rosids</taxon>
        <taxon>malvids</taxon>
        <taxon>Myrtales</taxon>
        <taxon>Myrtaceae</taxon>
        <taxon>Myrtoideae</taxon>
        <taxon>Eucalypteae</taxon>
        <taxon>Eucalyptus</taxon>
    </lineage>
</organism>
<dbReference type="InterPro" id="IPR023213">
    <property type="entry name" value="CAT-like_dom_sf"/>
</dbReference>
<keyword evidence="2" id="KW-0808">Transferase</keyword>
<dbReference type="InParanoid" id="A0A059C378"/>
<proteinExistence type="inferred from homology"/>
<evidence type="ECO:0000256" key="2">
    <source>
        <dbReference type="ARBA" id="ARBA00022679"/>
    </source>
</evidence>